<feature type="domain" description="CobQ/CobB/MinD/ParA nucleotide binding" evidence="1">
    <location>
        <begin position="6"/>
        <end position="100"/>
    </location>
</feature>
<dbReference type="AlphaFoldDB" id="A0A1J1JEA0"/>
<dbReference type="Gene3D" id="3.40.50.300">
    <property type="entry name" value="P-loop containing nucleotide triphosphate hydrolases"/>
    <property type="match status" value="1"/>
</dbReference>
<organism evidence="3">
    <name type="scientific">Planktothrix agardhii</name>
    <name type="common">Oscillatoria agardhii</name>
    <dbReference type="NCBI Taxonomy" id="1160"/>
    <lineage>
        <taxon>Bacteria</taxon>
        <taxon>Bacillati</taxon>
        <taxon>Cyanobacteriota</taxon>
        <taxon>Cyanophyceae</taxon>
        <taxon>Oscillatoriophycideae</taxon>
        <taxon>Oscillatoriales</taxon>
        <taxon>Microcoleaceae</taxon>
        <taxon>Planktothrix</taxon>
    </lineage>
</organism>
<dbReference type="SUPFAM" id="SSF52540">
    <property type="entry name" value="P-loop containing nucleoside triphosphate hydrolases"/>
    <property type="match status" value="1"/>
</dbReference>
<dbReference type="InterPro" id="IPR027417">
    <property type="entry name" value="P-loop_NTPase"/>
</dbReference>
<reference evidence="2" key="2">
    <citation type="submission" date="2020-09" db="EMBL/GenBank/DDBJ databases">
        <authorList>
            <person name="Blom J."/>
        </authorList>
    </citation>
    <scope>NUCLEOTIDE SEQUENCE</scope>
    <source>
        <strain evidence="2">No.66</strain>
    </source>
</reference>
<gene>
    <name evidence="2" type="ORF">PANO66_02438</name>
    <name evidence="3" type="ORF">PLAM_1823</name>
</gene>
<proteinExistence type="predicted"/>
<accession>A0A1J1JEA0</accession>
<evidence type="ECO:0000313" key="2">
    <source>
        <dbReference type="EMBL" id="CAD5948167.1"/>
    </source>
</evidence>
<dbReference type="Pfam" id="PF01656">
    <property type="entry name" value="CbiA"/>
    <property type="match status" value="1"/>
</dbReference>
<dbReference type="EMBL" id="LR882963">
    <property type="protein sequence ID" value="CAD5948167.1"/>
    <property type="molecule type" value="Genomic_DNA"/>
</dbReference>
<reference evidence="3" key="1">
    <citation type="submission" date="2015-09" db="EMBL/GenBank/DDBJ databases">
        <authorList>
            <person name="Jackson K.R."/>
            <person name="Lunt B.L."/>
            <person name="Fisher J.N.B."/>
            <person name="Gardner A.V."/>
            <person name="Bailey M.E."/>
            <person name="Deus L.M."/>
            <person name="Earl A.S."/>
            <person name="Gibby P.D."/>
            <person name="Hartmann K.A."/>
            <person name="Liu J.E."/>
            <person name="Manci A.M."/>
            <person name="Nielsen D.A."/>
            <person name="Solomon M.B."/>
            <person name="Breakwell D.P."/>
            <person name="Burnett S.H."/>
            <person name="Grose J.H."/>
        </authorList>
    </citation>
    <scope>NUCLEOTIDE SEQUENCE</scope>
    <source>
        <strain evidence="3">7805</strain>
    </source>
</reference>
<dbReference type="InterPro" id="IPR050678">
    <property type="entry name" value="DNA_Partitioning_ATPase"/>
</dbReference>
<evidence type="ECO:0000313" key="3">
    <source>
        <dbReference type="EMBL" id="CUM59790.1"/>
    </source>
</evidence>
<name>A0A1J1JEA0_PLAAG</name>
<dbReference type="EMBL" id="LO018304">
    <property type="protein sequence ID" value="CUM59790.1"/>
    <property type="molecule type" value="Genomic_DNA"/>
</dbReference>
<protein>
    <recommendedName>
        <fullName evidence="1">CobQ/CobB/MinD/ParA nucleotide binding domain-containing protein</fullName>
    </recommendedName>
</protein>
<dbReference type="Proteomes" id="UP001153761">
    <property type="component" value="Chromosome"/>
</dbReference>
<dbReference type="PANTHER" id="PTHR13696:SF99">
    <property type="entry name" value="COBYRINIC ACID AC-DIAMIDE SYNTHASE"/>
    <property type="match status" value="1"/>
</dbReference>
<dbReference type="InterPro" id="IPR002586">
    <property type="entry name" value="CobQ/CobB/MinD/ParA_Nub-bd_dom"/>
</dbReference>
<dbReference type="RefSeq" id="WP_227364918.1">
    <property type="nucleotide sequence ID" value="NZ_JBAVBW010000170.1"/>
</dbReference>
<dbReference type="CDD" id="cd02042">
    <property type="entry name" value="ParAB_family"/>
    <property type="match status" value="1"/>
</dbReference>
<sequence>MKVILCTHNSGGVGKTTLAVHLAGVLSKKGDVLLIDCDDQADSWKFYVGAEPNEELDFDPVDTRPGISVMTNPNRKSIKRLVKRQQYDYVVLDMNTPLANIVQVILSSDPHIIFIPISSSQRYKGLNNLEPTLNIIFEMEAKATFTPEVFVVPLGISADEVQEQVNSIENKPRQCSVASEMDNLQDIMQEAVYSDRKYIWEYPEYQQLENYFEDLITI</sequence>
<dbReference type="PANTHER" id="PTHR13696">
    <property type="entry name" value="P-LOOP CONTAINING NUCLEOSIDE TRIPHOSPHATE HYDROLASE"/>
    <property type="match status" value="1"/>
</dbReference>
<evidence type="ECO:0000259" key="1">
    <source>
        <dbReference type="Pfam" id="PF01656"/>
    </source>
</evidence>